<name>A0A485KEI7_9STRA</name>
<reference evidence="2" key="2">
    <citation type="submission" date="2019-06" db="EMBL/GenBank/DDBJ databases">
        <title>Genomics analysis of Aphanomyces spp. identifies a new class of oomycete effector associated with host adaptation.</title>
        <authorList>
            <person name="Gaulin E."/>
        </authorList>
    </citation>
    <scope>NUCLEOTIDE SEQUENCE</scope>
    <source>
        <strain evidence="2">CBS 578.67</strain>
    </source>
</reference>
<dbReference type="EMBL" id="CAADRA010000845">
    <property type="protein sequence ID" value="VFT81078.1"/>
    <property type="molecule type" value="Genomic_DNA"/>
</dbReference>
<proteinExistence type="predicted"/>
<accession>A0A485KEI7</accession>
<dbReference type="EMBL" id="VJMH01000845">
    <property type="protein sequence ID" value="KAF0714226.1"/>
    <property type="molecule type" value="Genomic_DNA"/>
</dbReference>
<protein>
    <submittedName>
        <fullName evidence="3">Aste57867_3941 protein</fullName>
    </submittedName>
</protein>
<evidence type="ECO:0000313" key="2">
    <source>
        <dbReference type="EMBL" id="KAF0714226.1"/>
    </source>
</evidence>
<evidence type="ECO:0000256" key="1">
    <source>
        <dbReference type="SAM" id="MobiDB-lite"/>
    </source>
</evidence>
<gene>
    <name evidence="3" type="primary">Aste57867_3941</name>
    <name evidence="2" type="ORF">As57867_003930</name>
    <name evidence="3" type="ORF">ASTE57867_3941</name>
</gene>
<feature type="region of interest" description="Disordered" evidence="1">
    <location>
        <begin position="59"/>
        <end position="91"/>
    </location>
</feature>
<evidence type="ECO:0000313" key="4">
    <source>
        <dbReference type="Proteomes" id="UP000332933"/>
    </source>
</evidence>
<reference evidence="3 4" key="1">
    <citation type="submission" date="2019-03" db="EMBL/GenBank/DDBJ databases">
        <authorList>
            <person name="Gaulin E."/>
            <person name="Dumas B."/>
        </authorList>
    </citation>
    <scope>NUCLEOTIDE SEQUENCE [LARGE SCALE GENOMIC DNA]</scope>
    <source>
        <strain evidence="3">CBS 568.67</strain>
    </source>
</reference>
<sequence length="91" mass="10066">MSFTCLALSIASLDLGRFTMTNVLFGDMRMPATPIGDIENHESSTSFMISVKSKSIKFSDFSDDDLDDRTSFDQSPFKTRDGTSPPPRHPA</sequence>
<dbReference type="OrthoDB" id="78116at2759"/>
<dbReference type="AlphaFoldDB" id="A0A485KEI7"/>
<dbReference type="Proteomes" id="UP000332933">
    <property type="component" value="Unassembled WGS sequence"/>
</dbReference>
<organism evidence="3 4">
    <name type="scientific">Aphanomyces stellatus</name>
    <dbReference type="NCBI Taxonomy" id="120398"/>
    <lineage>
        <taxon>Eukaryota</taxon>
        <taxon>Sar</taxon>
        <taxon>Stramenopiles</taxon>
        <taxon>Oomycota</taxon>
        <taxon>Saprolegniomycetes</taxon>
        <taxon>Saprolegniales</taxon>
        <taxon>Verrucalvaceae</taxon>
        <taxon>Aphanomyces</taxon>
    </lineage>
</organism>
<evidence type="ECO:0000313" key="3">
    <source>
        <dbReference type="EMBL" id="VFT81078.1"/>
    </source>
</evidence>
<keyword evidence="4" id="KW-1185">Reference proteome</keyword>